<keyword evidence="3" id="KW-1185">Reference proteome</keyword>
<feature type="signal peptide" evidence="1">
    <location>
        <begin position="1"/>
        <end position="22"/>
    </location>
</feature>
<gene>
    <name evidence="2" type="ORF">H9K76_05340</name>
</gene>
<organism evidence="2 3">
    <name type="scientific">Diaphorobacter ruginosibacter</name>
    <dbReference type="NCBI Taxonomy" id="1715720"/>
    <lineage>
        <taxon>Bacteria</taxon>
        <taxon>Pseudomonadati</taxon>
        <taxon>Pseudomonadota</taxon>
        <taxon>Betaproteobacteria</taxon>
        <taxon>Burkholderiales</taxon>
        <taxon>Comamonadaceae</taxon>
        <taxon>Diaphorobacter</taxon>
    </lineage>
</organism>
<proteinExistence type="predicted"/>
<evidence type="ECO:0000256" key="1">
    <source>
        <dbReference type="SAM" id="SignalP"/>
    </source>
</evidence>
<evidence type="ECO:0000313" key="3">
    <source>
        <dbReference type="Proteomes" id="UP000515811"/>
    </source>
</evidence>
<sequence>MKRLHVLSLLLWLGIVLCPAHAAPPSYEELQAHPERALPMQAAWQLQPVDAQSQRWEDIFSFTIGTVPDLMTGLRWCRTATGQGCGYRSLGVPERAGPMGDRAAVP</sequence>
<dbReference type="KEGG" id="drg:H9K76_05340"/>
<dbReference type="RefSeq" id="WP_187598518.1">
    <property type="nucleotide sequence ID" value="NZ_CP060714.1"/>
</dbReference>
<accession>A0A7G9RRP9</accession>
<dbReference type="AlphaFoldDB" id="A0A7G9RRP9"/>
<dbReference type="EMBL" id="CP060714">
    <property type="protein sequence ID" value="QNN58274.1"/>
    <property type="molecule type" value="Genomic_DNA"/>
</dbReference>
<evidence type="ECO:0000313" key="2">
    <source>
        <dbReference type="EMBL" id="QNN58274.1"/>
    </source>
</evidence>
<keyword evidence="1" id="KW-0732">Signal</keyword>
<dbReference type="Proteomes" id="UP000515811">
    <property type="component" value="Chromosome"/>
</dbReference>
<feature type="chain" id="PRO_5028946717" evidence="1">
    <location>
        <begin position="23"/>
        <end position="106"/>
    </location>
</feature>
<protein>
    <submittedName>
        <fullName evidence="2">Uncharacterized protein</fullName>
    </submittedName>
</protein>
<reference evidence="2 3" key="1">
    <citation type="submission" date="2020-08" db="EMBL/GenBank/DDBJ databases">
        <title>Genome sequence of Diaphorobacter ruginosibacter DSM 27467T.</title>
        <authorList>
            <person name="Hyun D.-W."/>
            <person name="Bae J.-W."/>
        </authorList>
    </citation>
    <scope>NUCLEOTIDE SEQUENCE [LARGE SCALE GENOMIC DNA]</scope>
    <source>
        <strain evidence="2 3">DSM 27467</strain>
    </source>
</reference>
<name>A0A7G9RRP9_9BURK</name>